<dbReference type="CDD" id="cd02440">
    <property type="entry name" value="AdoMet_MTases"/>
    <property type="match status" value="1"/>
</dbReference>
<dbReference type="AlphaFoldDB" id="A0A938B1F3"/>
<dbReference type="Gene3D" id="3.40.50.150">
    <property type="entry name" value="Vaccinia Virus protein VP39"/>
    <property type="match status" value="1"/>
</dbReference>
<keyword evidence="2" id="KW-0808">Transferase</keyword>
<feature type="domain" description="Methyltransferase type 11" evidence="1">
    <location>
        <begin position="39"/>
        <end position="134"/>
    </location>
</feature>
<evidence type="ECO:0000259" key="1">
    <source>
        <dbReference type="Pfam" id="PF08241"/>
    </source>
</evidence>
<keyword evidence="2" id="KW-0489">Methyltransferase</keyword>
<gene>
    <name evidence="2" type="ORF">FJZ47_03415</name>
</gene>
<dbReference type="SUPFAM" id="SSF53335">
    <property type="entry name" value="S-adenosyl-L-methionine-dependent methyltransferases"/>
    <property type="match status" value="1"/>
</dbReference>
<dbReference type="SUPFAM" id="SSF63520">
    <property type="entry name" value="PTS-regulatory domain, PRD"/>
    <property type="match status" value="1"/>
</dbReference>
<dbReference type="Pfam" id="PF08241">
    <property type="entry name" value="Methyltransf_11"/>
    <property type="match status" value="1"/>
</dbReference>
<evidence type="ECO:0000313" key="2">
    <source>
        <dbReference type="EMBL" id="MBM3222839.1"/>
    </source>
</evidence>
<dbReference type="PANTHER" id="PTHR43861">
    <property type="entry name" value="TRANS-ACONITATE 2-METHYLTRANSFERASE-RELATED"/>
    <property type="match status" value="1"/>
</dbReference>
<accession>A0A938B1F3</accession>
<dbReference type="Proteomes" id="UP000712673">
    <property type="component" value="Unassembled WGS sequence"/>
</dbReference>
<dbReference type="InterPro" id="IPR029063">
    <property type="entry name" value="SAM-dependent_MTases_sf"/>
</dbReference>
<dbReference type="GO" id="GO:0032259">
    <property type="term" value="P:methylation"/>
    <property type="evidence" value="ECO:0007669"/>
    <property type="project" value="UniProtKB-KW"/>
</dbReference>
<dbReference type="InterPro" id="IPR036634">
    <property type="entry name" value="PRD_sf"/>
</dbReference>
<dbReference type="InterPro" id="IPR013216">
    <property type="entry name" value="Methyltransf_11"/>
</dbReference>
<dbReference type="PANTHER" id="PTHR43861:SF1">
    <property type="entry name" value="TRANS-ACONITATE 2-METHYLTRANSFERASE"/>
    <property type="match status" value="1"/>
</dbReference>
<reference evidence="2" key="1">
    <citation type="submission" date="2019-03" db="EMBL/GenBank/DDBJ databases">
        <title>Lake Tanganyika Metagenome-Assembled Genomes (MAGs).</title>
        <authorList>
            <person name="Tran P."/>
        </authorList>
    </citation>
    <scope>NUCLEOTIDE SEQUENCE</scope>
    <source>
        <strain evidence="2">K_DeepCast_65m_m2_066</strain>
    </source>
</reference>
<dbReference type="GO" id="GO:0006355">
    <property type="term" value="P:regulation of DNA-templated transcription"/>
    <property type="evidence" value="ECO:0007669"/>
    <property type="project" value="InterPro"/>
</dbReference>
<organism evidence="2 3">
    <name type="scientific">Tectimicrobiota bacterium</name>
    <dbReference type="NCBI Taxonomy" id="2528274"/>
    <lineage>
        <taxon>Bacteria</taxon>
        <taxon>Pseudomonadati</taxon>
        <taxon>Nitrospinota/Tectimicrobiota group</taxon>
        <taxon>Candidatus Tectimicrobiota</taxon>
    </lineage>
</organism>
<comment type="caution">
    <text evidence="2">The sequence shown here is derived from an EMBL/GenBank/DDBJ whole genome shotgun (WGS) entry which is preliminary data.</text>
</comment>
<sequence>MPIDFHAEANRYTYTTRTADESWQQAILALVMPQGKRVVDIGCGGGIYSHAWVQLGATSVCGVDFSEQMILAARAHLSGVPQVTFQQGNARSTGLPDGCADIVFARALLHHITELSACVDEAYRLLVPGGCYIIQDRTVEDVQLAGSPEHIRGYFFACFPRLLSVEAARRPQAAALQAALRAAGLTPIPPRTLWEIRQTYPHATALAEDLRQRTGRSILHELTDDELATLVAHIVTQLPADTPVVEQDRWTLWCGVR</sequence>
<dbReference type="EMBL" id="VGLS01000061">
    <property type="protein sequence ID" value="MBM3222839.1"/>
    <property type="molecule type" value="Genomic_DNA"/>
</dbReference>
<dbReference type="GO" id="GO:0008757">
    <property type="term" value="F:S-adenosylmethionine-dependent methyltransferase activity"/>
    <property type="evidence" value="ECO:0007669"/>
    <property type="project" value="InterPro"/>
</dbReference>
<name>A0A938B1F3_UNCTE</name>
<protein>
    <submittedName>
        <fullName evidence="2">Class I SAM-dependent methyltransferase</fullName>
    </submittedName>
</protein>
<evidence type="ECO:0000313" key="3">
    <source>
        <dbReference type="Proteomes" id="UP000712673"/>
    </source>
</evidence>
<proteinExistence type="predicted"/>